<dbReference type="Proteomes" id="UP001279642">
    <property type="component" value="Unassembled WGS sequence"/>
</dbReference>
<dbReference type="PANTHER" id="PTHR30055:SF223">
    <property type="entry name" value="HTH-TYPE TRANSCRIPTIONAL REGULATOR UIDR"/>
    <property type="match status" value="1"/>
</dbReference>
<protein>
    <submittedName>
        <fullName evidence="4">TetR/AcrR family transcriptional regulator</fullName>
    </submittedName>
</protein>
<dbReference type="InterPro" id="IPR009057">
    <property type="entry name" value="Homeodomain-like_sf"/>
</dbReference>
<reference evidence="4 5" key="1">
    <citation type="journal article" date="2016" name="Antonie Van Leeuwenhoek">
        <title>Dongia soli sp. nov., isolated from soil from Dokdo, Korea.</title>
        <authorList>
            <person name="Kim D.U."/>
            <person name="Lee H."/>
            <person name="Kim H."/>
            <person name="Kim S.G."/>
            <person name="Ka J.O."/>
        </authorList>
    </citation>
    <scope>NUCLEOTIDE SEQUENCE [LARGE SCALE GENOMIC DNA]</scope>
    <source>
        <strain evidence="4 5">D78</strain>
    </source>
</reference>
<dbReference type="SUPFAM" id="SSF48498">
    <property type="entry name" value="Tetracyclin repressor-like, C-terminal domain"/>
    <property type="match status" value="1"/>
</dbReference>
<dbReference type="EMBL" id="JAXCLW010000005">
    <property type="protein sequence ID" value="MDY0884542.1"/>
    <property type="molecule type" value="Genomic_DNA"/>
</dbReference>
<comment type="caution">
    <text evidence="4">The sequence shown here is derived from an EMBL/GenBank/DDBJ whole genome shotgun (WGS) entry which is preliminary data.</text>
</comment>
<dbReference type="Pfam" id="PF14246">
    <property type="entry name" value="TetR_C_7"/>
    <property type="match status" value="1"/>
</dbReference>
<dbReference type="InterPro" id="IPR036271">
    <property type="entry name" value="Tet_transcr_reg_TetR-rel_C_sf"/>
</dbReference>
<evidence type="ECO:0000256" key="2">
    <source>
        <dbReference type="PROSITE-ProRule" id="PRU00335"/>
    </source>
</evidence>
<keyword evidence="1 2" id="KW-0238">DNA-binding</keyword>
<dbReference type="PROSITE" id="PS50977">
    <property type="entry name" value="HTH_TETR_2"/>
    <property type="match status" value="1"/>
</dbReference>
<evidence type="ECO:0000259" key="3">
    <source>
        <dbReference type="PROSITE" id="PS50977"/>
    </source>
</evidence>
<organism evidence="4 5">
    <name type="scientific">Dongia soli</name>
    <dbReference type="NCBI Taxonomy" id="600628"/>
    <lineage>
        <taxon>Bacteria</taxon>
        <taxon>Pseudomonadati</taxon>
        <taxon>Pseudomonadota</taxon>
        <taxon>Alphaproteobacteria</taxon>
        <taxon>Rhodospirillales</taxon>
        <taxon>Dongiaceae</taxon>
        <taxon>Dongia</taxon>
    </lineage>
</organism>
<feature type="domain" description="HTH tetR-type" evidence="3">
    <location>
        <begin position="23"/>
        <end position="83"/>
    </location>
</feature>
<dbReference type="RefSeq" id="WP_320509616.1">
    <property type="nucleotide sequence ID" value="NZ_JAXCLW010000005.1"/>
</dbReference>
<dbReference type="PRINTS" id="PR00455">
    <property type="entry name" value="HTHTETR"/>
</dbReference>
<accession>A0ABU5EF38</accession>
<dbReference type="InterPro" id="IPR001647">
    <property type="entry name" value="HTH_TetR"/>
</dbReference>
<evidence type="ECO:0000313" key="5">
    <source>
        <dbReference type="Proteomes" id="UP001279642"/>
    </source>
</evidence>
<sequence>MIVLQNKKVIKRGRGRPPARSEEENRRLVVQAAAQEFQANGYANTCIDKIAARAGVSTRTIYQLVSNKAELFGAFIADRAGSFILTVDEAQLDQLPLVEALTRILTNYGKLTLAPETIAIMRLVTAESGRFPEIGRAFYDQAVTKINDVMEAWLVHHQERGAIKLDNPRAAVGMLRGMMLMDPQRDILLGQQDIPTEAEIERRARACATLFLNGCLA</sequence>
<keyword evidence="5" id="KW-1185">Reference proteome</keyword>
<evidence type="ECO:0000313" key="4">
    <source>
        <dbReference type="EMBL" id="MDY0884542.1"/>
    </source>
</evidence>
<evidence type="ECO:0000256" key="1">
    <source>
        <dbReference type="ARBA" id="ARBA00023125"/>
    </source>
</evidence>
<dbReference type="InterPro" id="IPR050109">
    <property type="entry name" value="HTH-type_TetR-like_transc_reg"/>
</dbReference>
<name>A0ABU5EF38_9PROT</name>
<dbReference type="SUPFAM" id="SSF46689">
    <property type="entry name" value="Homeodomain-like"/>
    <property type="match status" value="1"/>
</dbReference>
<dbReference type="Gene3D" id="1.10.357.10">
    <property type="entry name" value="Tetracycline Repressor, domain 2"/>
    <property type="match status" value="1"/>
</dbReference>
<dbReference type="Pfam" id="PF00440">
    <property type="entry name" value="TetR_N"/>
    <property type="match status" value="1"/>
</dbReference>
<feature type="DNA-binding region" description="H-T-H motif" evidence="2">
    <location>
        <begin position="46"/>
        <end position="65"/>
    </location>
</feature>
<gene>
    <name evidence="4" type="ORF">SMD27_16985</name>
</gene>
<proteinExistence type="predicted"/>
<dbReference type="InterPro" id="IPR039536">
    <property type="entry name" value="TetR_C_Proteobacteria"/>
</dbReference>
<dbReference type="PANTHER" id="PTHR30055">
    <property type="entry name" value="HTH-TYPE TRANSCRIPTIONAL REGULATOR RUTR"/>
    <property type="match status" value="1"/>
</dbReference>